<proteinExistence type="predicted"/>
<evidence type="ECO:0000313" key="2">
    <source>
        <dbReference type="EMBL" id="PVH98575.1"/>
    </source>
</evidence>
<dbReference type="Proteomes" id="UP000244855">
    <property type="component" value="Unassembled WGS sequence"/>
</dbReference>
<gene>
    <name evidence="2" type="ORF">DM02DRAFT_615699</name>
</gene>
<sequence>MAELGPREQWDVTQTELKDVSTLVKEIRRALPGIQKGKEHEKRADAQKMDNLTDWENVEVDVGKEGGEEEDDGDGEGLRKKQTEDEEADDVIARIMAELEISKKYGPPSPEPDDDSDSDGNGGVESNTKQTPAQSKSDPEKEEEANPKNGDEAKEKDDLALPSAPSSVPQTSEQNQALEDALAARFAALSSSSPSQPQTNSLGLPSAPSFHPAQKPPKVQAKLDEDETETWCCICADDAELRCLGCDGDLFCQPCWMEGHRGEAAHIEERMHKAVLYSKKKKEAAA</sequence>
<evidence type="ECO:0000313" key="3">
    <source>
        <dbReference type="Proteomes" id="UP000244855"/>
    </source>
</evidence>
<dbReference type="InterPro" id="IPR044553">
    <property type="entry name" value="Bbox1_ANCHR"/>
</dbReference>
<dbReference type="PANTHER" id="PTHR46603">
    <property type="entry name" value="ABSCISSION/NOCUT CHECKPOINT REGULATOR"/>
    <property type="match status" value="1"/>
</dbReference>
<dbReference type="OrthoDB" id="5407799at2759"/>
<feature type="compositionally biased region" description="Basic and acidic residues" evidence="1">
    <location>
        <begin position="36"/>
        <end position="48"/>
    </location>
</feature>
<feature type="region of interest" description="Disordered" evidence="1">
    <location>
        <begin position="32"/>
        <end position="222"/>
    </location>
</feature>
<dbReference type="STRING" id="97972.A0A2V1DKY0"/>
<dbReference type="SUPFAM" id="SSF57845">
    <property type="entry name" value="B-box zinc-binding domain"/>
    <property type="match status" value="1"/>
</dbReference>
<feature type="compositionally biased region" description="Polar residues" evidence="1">
    <location>
        <begin position="164"/>
        <end position="176"/>
    </location>
</feature>
<dbReference type="Pfam" id="PF22586">
    <property type="entry name" value="ANCHR-like_BBOX"/>
    <property type="match status" value="1"/>
</dbReference>
<accession>A0A2V1DKY0</accession>
<dbReference type="PANTHER" id="PTHR46603:SF1">
    <property type="entry name" value="ABSCISSION_NOCUT CHECKPOINT REGULATOR"/>
    <property type="match status" value="1"/>
</dbReference>
<reference evidence="2 3" key="1">
    <citation type="journal article" date="2018" name="Sci. Rep.">
        <title>Comparative genomics provides insights into the lifestyle and reveals functional heterogeneity of dark septate endophytic fungi.</title>
        <authorList>
            <person name="Knapp D.G."/>
            <person name="Nemeth J.B."/>
            <person name="Barry K."/>
            <person name="Hainaut M."/>
            <person name="Henrissat B."/>
            <person name="Johnson J."/>
            <person name="Kuo A."/>
            <person name="Lim J.H.P."/>
            <person name="Lipzen A."/>
            <person name="Nolan M."/>
            <person name="Ohm R.A."/>
            <person name="Tamas L."/>
            <person name="Grigoriev I.V."/>
            <person name="Spatafora J.W."/>
            <person name="Nagy L.G."/>
            <person name="Kovacs G.M."/>
        </authorList>
    </citation>
    <scope>NUCLEOTIDE SEQUENCE [LARGE SCALE GENOMIC DNA]</scope>
    <source>
        <strain evidence="2 3">DSE2036</strain>
    </source>
</reference>
<feature type="compositionally biased region" description="Basic and acidic residues" evidence="1">
    <location>
        <begin position="144"/>
        <end position="159"/>
    </location>
</feature>
<feature type="compositionally biased region" description="Low complexity" evidence="1">
    <location>
        <begin position="177"/>
        <end position="195"/>
    </location>
</feature>
<evidence type="ECO:0000256" key="1">
    <source>
        <dbReference type="SAM" id="MobiDB-lite"/>
    </source>
</evidence>
<dbReference type="CDD" id="cd19817">
    <property type="entry name" value="Bbox1_ANCHR-like"/>
    <property type="match status" value="1"/>
</dbReference>
<keyword evidence="3" id="KW-1185">Reference proteome</keyword>
<dbReference type="AlphaFoldDB" id="A0A2V1DKY0"/>
<organism evidence="2 3">
    <name type="scientific">Periconia macrospinosa</name>
    <dbReference type="NCBI Taxonomy" id="97972"/>
    <lineage>
        <taxon>Eukaryota</taxon>
        <taxon>Fungi</taxon>
        <taxon>Dikarya</taxon>
        <taxon>Ascomycota</taxon>
        <taxon>Pezizomycotina</taxon>
        <taxon>Dothideomycetes</taxon>
        <taxon>Pleosporomycetidae</taxon>
        <taxon>Pleosporales</taxon>
        <taxon>Massarineae</taxon>
        <taxon>Periconiaceae</taxon>
        <taxon>Periconia</taxon>
    </lineage>
</organism>
<name>A0A2V1DKY0_9PLEO</name>
<protein>
    <submittedName>
        <fullName evidence="2">Uncharacterized protein</fullName>
    </submittedName>
</protein>
<dbReference type="EMBL" id="KZ805410">
    <property type="protein sequence ID" value="PVH98575.1"/>
    <property type="molecule type" value="Genomic_DNA"/>
</dbReference>